<evidence type="ECO:0000313" key="3">
    <source>
        <dbReference type="Proteomes" id="UP000801428"/>
    </source>
</evidence>
<accession>A0A9P4T4M6</accession>
<feature type="region of interest" description="Disordered" evidence="1">
    <location>
        <begin position="1"/>
        <end position="30"/>
    </location>
</feature>
<organism evidence="2 3">
    <name type="scientific">Curvularia kusanoi</name>
    <name type="common">Cochliobolus kusanoi</name>
    <dbReference type="NCBI Taxonomy" id="90978"/>
    <lineage>
        <taxon>Eukaryota</taxon>
        <taxon>Fungi</taxon>
        <taxon>Dikarya</taxon>
        <taxon>Ascomycota</taxon>
        <taxon>Pezizomycotina</taxon>
        <taxon>Dothideomycetes</taxon>
        <taxon>Pleosporomycetidae</taxon>
        <taxon>Pleosporales</taxon>
        <taxon>Pleosporineae</taxon>
        <taxon>Pleosporaceae</taxon>
        <taxon>Curvularia</taxon>
    </lineage>
</organism>
<protein>
    <submittedName>
        <fullName evidence="2">Uncharacterized protein</fullName>
    </submittedName>
</protein>
<proteinExistence type="predicted"/>
<dbReference type="Proteomes" id="UP000801428">
    <property type="component" value="Unassembled WGS sequence"/>
</dbReference>
<sequence>MAHRKITEPANATPHGKRQRGEEMASSQRNQCLADETSLMKQKLNGMEQKFDVMERRSDGIKQELDDTNQKFSGMIAVNMALLDSYQQSSRGLPETAVRGMQLILKQIKNDPKSAFHGMANTALAESEKLVRIRELLTKLVPEYEPRNNGSTFPEILDLEEQHKIWANIQENITLTIASHNNDVSPPDLLAMGTLTARAEDIAYGRVADLELLPRICGLRNHFGSSLAMQLLIGAVLCRLIFQSPEPLLEGQHSMLMMSLYEAFSVTYKLDRVQKLDKVATKMFLEDDGIKYNRTEHRLQTVAQDFARIVETVSVDEAPKSDLRDLVHIAMEFKKRLMLSPMDYQIHFVESSTMFDSTWMQAVDKHNITISKEQAEGRKVALCLFPALEQFNPTPFSKDATIIATLAKNKNFFPSLLDKERSSPSERTSSATVLLL</sequence>
<evidence type="ECO:0000256" key="1">
    <source>
        <dbReference type="SAM" id="MobiDB-lite"/>
    </source>
</evidence>
<comment type="caution">
    <text evidence="2">The sequence shown here is derived from an EMBL/GenBank/DDBJ whole genome shotgun (WGS) entry which is preliminary data.</text>
</comment>
<dbReference type="EMBL" id="SWKU01000045">
    <property type="protein sequence ID" value="KAF2993956.1"/>
    <property type="molecule type" value="Genomic_DNA"/>
</dbReference>
<evidence type="ECO:0000313" key="2">
    <source>
        <dbReference type="EMBL" id="KAF2993956.1"/>
    </source>
</evidence>
<keyword evidence="3" id="KW-1185">Reference proteome</keyword>
<dbReference type="AlphaFoldDB" id="A0A9P4T4M6"/>
<reference evidence="2" key="1">
    <citation type="submission" date="2019-04" db="EMBL/GenBank/DDBJ databases">
        <title>Sequencing of skin fungus with MAO and IRED activity.</title>
        <authorList>
            <person name="Marsaioli A.J."/>
            <person name="Bonatto J.M.C."/>
            <person name="Reis Junior O."/>
        </authorList>
    </citation>
    <scope>NUCLEOTIDE SEQUENCE</scope>
    <source>
        <strain evidence="2">30M1</strain>
    </source>
</reference>
<name>A0A9P4T4M6_CURKU</name>
<dbReference type="OrthoDB" id="3789882at2759"/>
<gene>
    <name evidence="2" type="ORF">E8E13_000054</name>
</gene>